<feature type="region of interest" description="Disordered" evidence="4">
    <location>
        <begin position="810"/>
        <end position="843"/>
    </location>
</feature>
<dbReference type="RefSeq" id="WP_200392864.1">
    <property type="nucleotide sequence ID" value="NZ_JAENIO010000053.1"/>
</dbReference>
<dbReference type="Pfam" id="PF13174">
    <property type="entry name" value="TPR_6"/>
    <property type="match status" value="3"/>
</dbReference>
<gene>
    <name evidence="5" type="ORF">JIN78_15270</name>
</gene>
<proteinExistence type="predicted"/>
<dbReference type="Gene3D" id="1.25.40.10">
    <property type="entry name" value="Tetratricopeptide repeat domain"/>
    <property type="match status" value="5"/>
</dbReference>
<evidence type="ECO:0000313" key="5">
    <source>
        <dbReference type="EMBL" id="MBK1835429.1"/>
    </source>
</evidence>
<dbReference type="SUPFAM" id="SSF48452">
    <property type="entry name" value="TPR-like"/>
    <property type="match status" value="4"/>
</dbReference>
<protein>
    <submittedName>
        <fullName evidence="5">Tetratricopeptide repeat protein</fullName>
    </submittedName>
</protein>
<keyword evidence="6" id="KW-1185">Reference proteome</keyword>
<keyword evidence="2 3" id="KW-0802">TPR repeat</keyword>
<dbReference type="SMART" id="SM00028">
    <property type="entry name" value="TPR"/>
    <property type="match status" value="6"/>
</dbReference>
<dbReference type="AlphaFoldDB" id="A0A934VM68"/>
<dbReference type="Proteomes" id="UP000604083">
    <property type="component" value="Unassembled WGS sequence"/>
</dbReference>
<dbReference type="EMBL" id="JAENIO010000053">
    <property type="protein sequence ID" value="MBK1835429.1"/>
    <property type="molecule type" value="Genomic_DNA"/>
</dbReference>
<dbReference type="PROSITE" id="PS50005">
    <property type="entry name" value="TPR"/>
    <property type="match status" value="1"/>
</dbReference>
<evidence type="ECO:0000256" key="4">
    <source>
        <dbReference type="SAM" id="MobiDB-lite"/>
    </source>
</evidence>
<evidence type="ECO:0000256" key="2">
    <source>
        <dbReference type="ARBA" id="ARBA00022803"/>
    </source>
</evidence>
<evidence type="ECO:0000256" key="1">
    <source>
        <dbReference type="ARBA" id="ARBA00022737"/>
    </source>
</evidence>
<feature type="repeat" description="TPR" evidence="3">
    <location>
        <begin position="549"/>
        <end position="582"/>
    </location>
</feature>
<sequence>MKLLRLTTLLFFAATALTRSQEGRGDTPAPGELPAQADNAAAWFAEANRVYDYGKNQQTAQNYSEAARAFNACVPLFERFARTYPNHPDAALAYYRSGVANILIGERAKGEAAFLETLAKTRKRGRTAGLAAFRLGGLAYNDALYQAALPYFAIAAREMEKPDQRHQAMNYQARSLLELKRIPEAARVLQAIVDSPDEPNAYREQSRLALAHIDLGAERLEKAFAAYKELSLLETSEAGLLEVKAQAIVYGGMTAMRMGKTDEGLTMLTTALETFGLPDASKAEAQLTLMQHEFEQNQNYEQVQALFRKGPFDAARPETAAEILLYGGRASAKLGHHNAAVEMFIGVDRTLPNSPLAFEASYRKLLSYYEMRGSNVPELANAFVELYKNKYPKNPRIQLARMMKAETYFSLEDFKNATEAWERVNFSLLPEEMQSIALFKSGWALVENEDYSSAIGLLSEFISRHPESEFYLEAIAKRAQSYLGVGDRVSALSDCERILAQREENPSLASFALQLSGRLYRQEGRTEEMLAAYQDLLSNYDDLSQDTVARAHYNMGLGYFDREEFESALDHLDKARKMVPEFYEDPAGTTMALCYYRLKDASELSNTVTRLYAVNPRKTMPRRLLVWLGLQMYEKSNFTAADHYLSYVQALDEEGETEIGVWKALAKSRLEIPGQEGRALDAIAIILEHEDDPFWRCDAFLDKAHAHLAMAQWDEAEIAALRGLDLDPQGTVKAGLHLTMGDIFLARGDYSTAASSYVRASELFLSDANIQPLALYKAAWSFKKAGNTSAAEAFEERLRLDHPDWQAPERFNVIPGSAQPQTETAQEEPASTDLPPDILPISN</sequence>
<dbReference type="PANTHER" id="PTHR45586:SF1">
    <property type="entry name" value="LIPOPOLYSACCHARIDE ASSEMBLY PROTEIN B"/>
    <property type="match status" value="1"/>
</dbReference>
<evidence type="ECO:0000313" key="6">
    <source>
        <dbReference type="Proteomes" id="UP000604083"/>
    </source>
</evidence>
<name>A0A934VM68_9BACT</name>
<dbReference type="InterPro" id="IPR019734">
    <property type="entry name" value="TPR_rpt"/>
</dbReference>
<comment type="caution">
    <text evidence="5">The sequence shown here is derived from an EMBL/GenBank/DDBJ whole genome shotgun (WGS) entry which is preliminary data.</text>
</comment>
<organism evidence="5 6">
    <name type="scientific">Roseibacillus ishigakijimensis</name>
    <dbReference type="NCBI Taxonomy" id="454146"/>
    <lineage>
        <taxon>Bacteria</taxon>
        <taxon>Pseudomonadati</taxon>
        <taxon>Verrucomicrobiota</taxon>
        <taxon>Verrucomicrobiia</taxon>
        <taxon>Verrucomicrobiales</taxon>
        <taxon>Verrucomicrobiaceae</taxon>
        <taxon>Roseibacillus</taxon>
    </lineage>
</organism>
<evidence type="ECO:0000256" key="3">
    <source>
        <dbReference type="PROSITE-ProRule" id="PRU00339"/>
    </source>
</evidence>
<keyword evidence="1" id="KW-0677">Repeat</keyword>
<reference evidence="5" key="1">
    <citation type="submission" date="2021-01" db="EMBL/GenBank/DDBJ databases">
        <title>Modified the classification status of verrucomicrobia.</title>
        <authorList>
            <person name="Feng X."/>
        </authorList>
    </citation>
    <scope>NUCLEOTIDE SEQUENCE</scope>
    <source>
        <strain evidence="5">KCTC 12986</strain>
    </source>
</reference>
<accession>A0A934VM68</accession>
<dbReference type="InterPro" id="IPR051012">
    <property type="entry name" value="CellSynth/LPSAsmb/PSIAsmb"/>
</dbReference>
<dbReference type="PANTHER" id="PTHR45586">
    <property type="entry name" value="TPR REPEAT-CONTAINING PROTEIN PA4667"/>
    <property type="match status" value="1"/>
</dbReference>
<dbReference type="InterPro" id="IPR011990">
    <property type="entry name" value="TPR-like_helical_dom_sf"/>
</dbReference>